<dbReference type="InterPro" id="IPR034690">
    <property type="entry name" value="Endolysin_T4_type"/>
</dbReference>
<dbReference type="InterPro" id="IPR033907">
    <property type="entry name" value="Endolysin_autolysin"/>
</dbReference>
<evidence type="ECO:0000256" key="4">
    <source>
        <dbReference type="ARBA" id="ARBA00022801"/>
    </source>
</evidence>
<protein>
    <recommendedName>
        <fullName evidence="7">Lysozyme</fullName>
        <ecNumber evidence="7">3.2.1.17</ecNumber>
    </recommendedName>
</protein>
<dbReference type="EC" id="3.2.1.17" evidence="7"/>
<comment type="caution">
    <text evidence="8">The sequence shown here is derived from an EMBL/GenBank/DDBJ whole genome shotgun (WGS) entry which is preliminary data.</text>
</comment>
<evidence type="ECO:0000313" key="8">
    <source>
        <dbReference type="EMBL" id="MXP46299.1"/>
    </source>
</evidence>
<dbReference type="PANTHER" id="PTHR38107:SF3">
    <property type="entry name" value="LYSOZYME RRRD-RELATED"/>
    <property type="match status" value="1"/>
</dbReference>
<comment type="catalytic activity">
    <reaction evidence="1 7">
        <text>Hydrolysis of (1-&gt;4)-beta-linkages between N-acetylmuramic acid and N-acetyl-D-glucosamine residues in a peptidoglycan and between N-acetyl-D-glucosamine residues in chitodextrins.</text>
        <dbReference type="EC" id="3.2.1.17"/>
    </reaction>
</comment>
<dbReference type="InterPro" id="IPR023347">
    <property type="entry name" value="Lysozyme_dom_sf"/>
</dbReference>
<dbReference type="PANTHER" id="PTHR38107">
    <property type="match status" value="1"/>
</dbReference>
<gene>
    <name evidence="8" type="ORF">GRI43_02680</name>
</gene>
<name>A0A6I4UWN3_9SPHN</name>
<dbReference type="InterPro" id="IPR002196">
    <property type="entry name" value="Glyco_hydro_24"/>
</dbReference>
<keyword evidence="9" id="KW-1185">Reference proteome</keyword>
<keyword evidence="2 7" id="KW-0929">Antimicrobial</keyword>
<evidence type="ECO:0000256" key="6">
    <source>
        <dbReference type="ARBA" id="ARBA00023295"/>
    </source>
</evidence>
<keyword evidence="6 7" id="KW-0326">Glycosidase</keyword>
<accession>A0A6I4UWN3</accession>
<evidence type="ECO:0000256" key="1">
    <source>
        <dbReference type="ARBA" id="ARBA00000632"/>
    </source>
</evidence>
<comment type="similarity">
    <text evidence="7">Belongs to the glycosyl hydrolase 24 family.</text>
</comment>
<evidence type="ECO:0000256" key="2">
    <source>
        <dbReference type="ARBA" id="ARBA00022529"/>
    </source>
</evidence>
<dbReference type="GO" id="GO:0009253">
    <property type="term" value="P:peptidoglycan catabolic process"/>
    <property type="evidence" value="ECO:0007669"/>
    <property type="project" value="InterPro"/>
</dbReference>
<evidence type="ECO:0000313" key="9">
    <source>
        <dbReference type="Proteomes" id="UP000471435"/>
    </source>
</evidence>
<dbReference type="GO" id="GO:0003796">
    <property type="term" value="F:lysozyme activity"/>
    <property type="evidence" value="ECO:0007669"/>
    <property type="project" value="UniProtKB-EC"/>
</dbReference>
<dbReference type="InterPro" id="IPR051018">
    <property type="entry name" value="Bacteriophage_GH24"/>
</dbReference>
<dbReference type="CDD" id="cd00737">
    <property type="entry name" value="lyz_endolysin_autolysin"/>
    <property type="match status" value="1"/>
</dbReference>
<keyword evidence="5" id="KW-1035">Host cytoplasm</keyword>
<keyword evidence="4 7" id="KW-0378">Hydrolase</keyword>
<proteinExistence type="inferred from homology"/>
<sequence length="196" mass="21062">MSVSAAGIQAAASGAVEPQFSSSAPQAWMIETRTQTDSMRASAELKRAMMEEEGVRHDVYRDVAGNLTVGVGHLVTASDGLSLGDTISDERVMELLEADLEHAEKTVSDLVGDLPLFQHEFDALVDLVFNVGQGSVSQERSPKLNEAISAGDHQSIADELHYHSAGGATAKGLIYRSERRANIFLNGSYEDPRMTA</sequence>
<dbReference type="GO" id="GO:0042742">
    <property type="term" value="P:defense response to bacterium"/>
    <property type="evidence" value="ECO:0007669"/>
    <property type="project" value="UniProtKB-KW"/>
</dbReference>
<dbReference type="GO" id="GO:0016998">
    <property type="term" value="P:cell wall macromolecule catabolic process"/>
    <property type="evidence" value="ECO:0007669"/>
    <property type="project" value="InterPro"/>
</dbReference>
<dbReference type="Pfam" id="PF00959">
    <property type="entry name" value="Phage_lysozyme"/>
    <property type="match status" value="1"/>
</dbReference>
<dbReference type="EMBL" id="WTYP01000001">
    <property type="protein sequence ID" value="MXP46299.1"/>
    <property type="molecule type" value="Genomic_DNA"/>
</dbReference>
<reference evidence="8 9" key="1">
    <citation type="submission" date="2019-12" db="EMBL/GenBank/DDBJ databases">
        <title>Genomic-based taxomic classification of the family Erythrobacteraceae.</title>
        <authorList>
            <person name="Xu L."/>
        </authorList>
    </citation>
    <scope>NUCLEOTIDE SEQUENCE [LARGE SCALE GENOMIC DNA]</scope>
    <source>
        <strain evidence="8 9">SW-109</strain>
    </source>
</reference>
<dbReference type="Proteomes" id="UP000471435">
    <property type="component" value="Unassembled WGS sequence"/>
</dbReference>
<dbReference type="AlphaFoldDB" id="A0A6I4UWN3"/>
<evidence type="ECO:0000256" key="7">
    <source>
        <dbReference type="RuleBase" id="RU003788"/>
    </source>
</evidence>
<dbReference type="HAMAP" id="MF_04110">
    <property type="entry name" value="ENDOLYSIN_T4"/>
    <property type="match status" value="1"/>
</dbReference>
<evidence type="ECO:0000256" key="3">
    <source>
        <dbReference type="ARBA" id="ARBA00022638"/>
    </source>
</evidence>
<dbReference type="InterPro" id="IPR023346">
    <property type="entry name" value="Lysozyme-like_dom_sf"/>
</dbReference>
<keyword evidence="3 7" id="KW-0081">Bacteriolytic enzyme</keyword>
<evidence type="ECO:0000256" key="5">
    <source>
        <dbReference type="ARBA" id="ARBA00023200"/>
    </source>
</evidence>
<dbReference type="OrthoDB" id="5327667at2"/>
<dbReference type="SUPFAM" id="SSF53955">
    <property type="entry name" value="Lysozyme-like"/>
    <property type="match status" value="1"/>
</dbReference>
<dbReference type="Gene3D" id="1.10.530.40">
    <property type="match status" value="1"/>
</dbReference>
<organism evidence="8 9">
    <name type="scientific">Pontixanthobacter luteolus</name>
    <dbReference type="NCBI Taxonomy" id="295089"/>
    <lineage>
        <taxon>Bacteria</taxon>
        <taxon>Pseudomonadati</taxon>
        <taxon>Pseudomonadota</taxon>
        <taxon>Alphaproteobacteria</taxon>
        <taxon>Sphingomonadales</taxon>
        <taxon>Erythrobacteraceae</taxon>
        <taxon>Pontixanthobacter</taxon>
    </lineage>
</organism>
<dbReference type="GO" id="GO:0031640">
    <property type="term" value="P:killing of cells of another organism"/>
    <property type="evidence" value="ECO:0007669"/>
    <property type="project" value="UniProtKB-KW"/>
</dbReference>